<accession>A0A316HMU2</accession>
<sequence length="97" mass="10427">MGLTEHEKRELSAIEQHLAEDDPAFVTKLNTPSWHLRLSGTALFILGLLTTYVTGLVLLATGATLSSWPLIAIGAAVTSVYPVKVTAQAVSEHQRDS</sequence>
<keyword evidence="1" id="KW-1133">Transmembrane helix</keyword>
<dbReference type="RefSeq" id="WP_170155313.1">
    <property type="nucleotide sequence ID" value="NZ_QGHB01000018.1"/>
</dbReference>
<comment type="caution">
    <text evidence="2">The sequence shown here is derived from an EMBL/GenBank/DDBJ whole genome shotgun (WGS) entry which is preliminary data.</text>
</comment>
<organism evidence="2 3">
    <name type="scientific">Lentzea atacamensis</name>
    <dbReference type="NCBI Taxonomy" id="531938"/>
    <lineage>
        <taxon>Bacteria</taxon>
        <taxon>Bacillati</taxon>
        <taxon>Actinomycetota</taxon>
        <taxon>Actinomycetes</taxon>
        <taxon>Pseudonocardiales</taxon>
        <taxon>Pseudonocardiaceae</taxon>
        <taxon>Lentzea</taxon>
    </lineage>
</organism>
<keyword evidence="1" id="KW-0812">Transmembrane</keyword>
<dbReference type="Proteomes" id="UP000246005">
    <property type="component" value="Unassembled WGS sequence"/>
</dbReference>
<name>A0A316HMU2_9PSEU</name>
<feature type="transmembrane region" description="Helical" evidence="1">
    <location>
        <begin position="38"/>
        <end position="59"/>
    </location>
</feature>
<protein>
    <recommendedName>
        <fullName evidence="4">DUF3040 domain-containing protein</fullName>
    </recommendedName>
</protein>
<evidence type="ECO:0008006" key="4">
    <source>
        <dbReference type="Google" id="ProtNLM"/>
    </source>
</evidence>
<dbReference type="InterPro" id="IPR021401">
    <property type="entry name" value="DUF3040"/>
</dbReference>
<feature type="transmembrane region" description="Helical" evidence="1">
    <location>
        <begin position="65"/>
        <end position="83"/>
    </location>
</feature>
<dbReference type="Pfam" id="PF11239">
    <property type="entry name" value="DUF3040"/>
    <property type="match status" value="1"/>
</dbReference>
<proteinExistence type="predicted"/>
<evidence type="ECO:0000256" key="1">
    <source>
        <dbReference type="SAM" id="Phobius"/>
    </source>
</evidence>
<gene>
    <name evidence="2" type="ORF">C8D88_11898</name>
</gene>
<evidence type="ECO:0000313" key="2">
    <source>
        <dbReference type="EMBL" id="PWK81330.1"/>
    </source>
</evidence>
<reference evidence="2 3" key="1">
    <citation type="submission" date="2018-05" db="EMBL/GenBank/DDBJ databases">
        <title>Genomic Encyclopedia of Type Strains, Phase IV (KMG-IV): sequencing the most valuable type-strain genomes for metagenomic binning, comparative biology and taxonomic classification.</title>
        <authorList>
            <person name="Goeker M."/>
        </authorList>
    </citation>
    <scope>NUCLEOTIDE SEQUENCE [LARGE SCALE GENOMIC DNA]</scope>
    <source>
        <strain evidence="2 3">DSM 45480</strain>
    </source>
</reference>
<evidence type="ECO:0000313" key="3">
    <source>
        <dbReference type="Proteomes" id="UP000246005"/>
    </source>
</evidence>
<dbReference type="AlphaFoldDB" id="A0A316HMU2"/>
<dbReference type="EMBL" id="QGHB01000018">
    <property type="protein sequence ID" value="PWK81330.1"/>
    <property type="molecule type" value="Genomic_DNA"/>
</dbReference>
<keyword evidence="1" id="KW-0472">Membrane</keyword>